<dbReference type="Pfam" id="PF00096">
    <property type="entry name" value="zf-C2H2"/>
    <property type="match status" value="4"/>
</dbReference>
<dbReference type="PANTHER" id="PTHR23234:SF10">
    <property type="entry name" value="RIKEN CDNA 6720489N17 GENE-RELATED"/>
    <property type="match status" value="1"/>
</dbReference>
<keyword evidence="4" id="KW-0862">Zinc</keyword>
<evidence type="ECO:0000259" key="7">
    <source>
        <dbReference type="PROSITE" id="PS50157"/>
    </source>
</evidence>
<evidence type="ECO:0000256" key="6">
    <source>
        <dbReference type="SAM" id="MobiDB-lite"/>
    </source>
</evidence>
<dbReference type="FunFam" id="3.30.160.60:FF:000206">
    <property type="entry name" value="zinc finger protein 202 isoform X1"/>
    <property type="match status" value="1"/>
</dbReference>
<evidence type="ECO:0000313" key="9">
    <source>
        <dbReference type="Proteomes" id="UP000001646"/>
    </source>
</evidence>
<dbReference type="InterPro" id="IPR036236">
    <property type="entry name" value="Znf_C2H2_sf"/>
</dbReference>
<organism evidence="8 9">
    <name type="scientific">Anolis carolinensis</name>
    <name type="common">Green anole</name>
    <name type="synonym">American chameleon</name>
    <dbReference type="NCBI Taxonomy" id="28377"/>
    <lineage>
        <taxon>Eukaryota</taxon>
        <taxon>Metazoa</taxon>
        <taxon>Chordata</taxon>
        <taxon>Craniata</taxon>
        <taxon>Vertebrata</taxon>
        <taxon>Euteleostomi</taxon>
        <taxon>Lepidosauria</taxon>
        <taxon>Squamata</taxon>
        <taxon>Bifurcata</taxon>
        <taxon>Unidentata</taxon>
        <taxon>Episquamata</taxon>
        <taxon>Toxicofera</taxon>
        <taxon>Iguania</taxon>
        <taxon>Dactyloidae</taxon>
        <taxon>Anolis</taxon>
    </lineage>
</organism>
<evidence type="ECO:0000256" key="3">
    <source>
        <dbReference type="ARBA" id="ARBA00022771"/>
    </source>
</evidence>
<keyword evidence="9" id="KW-1185">Reference proteome</keyword>
<dbReference type="FunFam" id="3.30.160.60:FF:000690">
    <property type="entry name" value="Zinc finger protein 354C"/>
    <property type="match status" value="1"/>
</dbReference>
<dbReference type="InterPro" id="IPR013087">
    <property type="entry name" value="Znf_C2H2_type"/>
</dbReference>
<feature type="compositionally biased region" description="Polar residues" evidence="6">
    <location>
        <begin position="20"/>
        <end position="30"/>
    </location>
</feature>
<feature type="domain" description="C2H2-type" evidence="7">
    <location>
        <begin position="242"/>
        <end position="265"/>
    </location>
</feature>
<gene>
    <name evidence="8" type="primary">LOC103279910</name>
</gene>
<name>A0A803T487_ANOCA</name>
<dbReference type="SUPFAM" id="SSF57667">
    <property type="entry name" value="beta-beta-alpha zinc fingers"/>
    <property type="match status" value="3"/>
</dbReference>
<dbReference type="GO" id="GO:0008270">
    <property type="term" value="F:zinc ion binding"/>
    <property type="evidence" value="ECO:0007669"/>
    <property type="project" value="UniProtKB-KW"/>
</dbReference>
<feature type="domain" description="C2H2-type" evidence="7">
    <location>
        <begin position="154"/>
        <end position="181"/>
    </location>
</feature>
<accession>A0A803T487</accession>
<dbReference type="PROSITE" id="PS00028">
    <property type="entry name" value="ZINC_FINGER_C2H2_1"/>
    <property type="match status" value="4"/>
</dbReference>
<sequence length="274" mass="31187">MRVHLEGLSHHCPQDGEDFPNSSDLEQHQSAPDVEEEPFKYLEHRANFAETTILATQEIIPLDEESYACTQCEKIFLSKDELTFHQETDGESHCCHQCGEVFITNSELSIHQLSHSGEVSLDKPYSCATCAKKFVLFATLVAHERTHMSDDAAYRCPKCGECFSDSNKLGRHQQRHLGKERPFCCPACNKGFTFVWRCQLTKHRRNCHPAERPYKCPECGKGFAQSSKLLRHQVTHTGEKPFKCPECGKIFSQSSNLVDSAFSKHQRIHLDSDL</sequence>
<feature type="region of interest" description="Disordered" evidence="6">
    <location>
        <begin position="1"/>
        <end position="34"/>
    </location>
</feature>
<evidence type="ECO:0000256" key="5">
    <source>
        <dbReference type="PROSITE-ProRule" id="PRU00042"/>
    </source>
</evidence>
<feature type="domain" description="C2H2-type" evidence="7">
    <location>
        <begin position="93"/>
        <end position="120"/>
    </location>
</feature>
<feature type="domain" description="C2H2-type" evidence="7">
    <location>
        <begin position="183"/>
        <end position="213"/>
    </location>
</feature>
<dbReference type="PANTHER" id="PTHR23234">
    <property type="entry name" value="ZNF44 PROTEIN"/>
    <property type="match status" value="1"/>
</dbReference>
<feature type="domain" description="C2H2-type" evidence="7">
    <location>
        <begin position="125"/>
        <end position="152"/>
    </location>
</feature>
<keyword evidence="3 5" id="KW-0863">Zinc-finger</keyword>
<dbReference type="SMART" id="SM00355">
    <property type="entry name" value="ZnF_C2H2"/>
    <property type="match status" value="7"/>
</dbReference>
<feature type="compositionally biased region" description="Basic and acidic residues" evidence="6">
    <location>
        <begin position="1"/>
        <end position="14"/>
    </location>
</feature>
<keyword evidence="1" id="KW-0479">Metal-binding</keyword>
<dbReference type="GO" id="GO:0043565">
    <property type="term" value="F:sequence-specific DNA binding"/>
    <property type="evidence" value="ECO:0007669"/>
    <property type="project" value="UniProtKB-ARBA"/>
</dbReference>
<dbReference type="Ensembl" id="ENSACAT00000051481.1">
    <property type="protein sequence ID" value="ENSACAP00000030027.1"/>
    <property type="gene ID" value="ENSACAG00000015467.3"/>
</dbReference>
<dbReference type="InterPro" id="IPR050758">
    <property type="entry name" value="Znf_C2H2-type"/>
</dbReference>
<feature type="domain" description="C2H2-type" evidence="7">
    <location>
        <begin position="67"/>
        <end position="93"/>
    </location>
</feature>
<evidence type="ECO:0000256" key="4">
    <source>
        <dbReference type="ARBA" id="ARBA00022833"/>
    </source>
</evidence>
<reference evidence="8" key="2">
    <citation type="submission" date="2025-08" db="UniProtKB">
        <authorList>
            <consortium name="Ensembl"/>
        </authorList>
    </citation>
    <scope>IDENTIFICATION</scope>
</reference>
<evidence type="ECO:0000313" key="8">
    <source>
        <dbReference type="Ensembl" id="ENSACAP00000030027.1"/>
    </source>
</evidence>
<feature type="domain" description="C2H2-type" evidence="7">
    <location>
        <begin position="214"/>
        <end position="241"/>
    </location>
</feature>
<keyword evidence="2" id="KW-0677">Repeat</keyword>
<evidence type="ECO:0000256" key="1">
    <source>
        <dbReference type="ARBA" id="ARBA00022723"/>
    </source>
</evidence>
<dbReference type="PROSITE" id="PS50157">
    <property type="entry name" value="ZINC_FINGER_C2H2_2"/>
    <property type="match status" value="7"/>
</dbReference>
<proteinExistence type="predicted"/>
<evidence type="ECO:0000256" key="2">
    <source>
        <dbReference type="ARBA" id="ARBA00022737"/>
    </source>
</evidence>
<reference evidence="8" key="3">
    <citation type="submission" date="2025-09" db="UniProtKB">
        <authorList>
            <consortium name="Ensembl"/>
        </authorList>
    </citation>
    <scope>IDENTIFICATION</scope>
</reference>
<reference evidence="8" key="1">
    <citation type="submission" date="2009-12" db="EMBL/GenBank/DDBJ databases">
        <title>The Genome Sequence of Anolis carolinensis (Green Anole Lizard).</title>
        <authorList>
            <consortium name="The Genome Sequencing Platform"/>
            <person name="Di Palma F."/>
            <person name="Alfoldi J."/>
            <person name="Heiman D."/>
            <person name="Young S."/>
            <person name="Grabherr M."/>
            <person name="Johnson J."/>
            <person name="Lander E.S."/>
            <person name="Lindblad-Toh K."/>
        </authorList>
    </citation>
    <scope>NUCLEOTIDE SEQUENCE [LARGE SCALE GENOMIC DNA]</scope>
    <source>
        <strain evidence="8">JBL SC #1</strain>
    </source>
</reference>
<protein>
    <recommendedName>
        <fullName evidence="7">C2H2-type domain-containing protein</fullName>
    </recommendedName>
</protein>
<dbReference type="AlphaFoldDB" id="A0A803T487"/>
<dbReference type="Bgee" id="ENSACAG00000015467">
    <property type="expression patterns" value="Expressed in skeletal muscle tissue and 10 other cell types or tissues"/>
</dbReference>
<dbReference type="Gene3D" id="3.30.160.60">
    <property type="entry name" value="Classic Zinc Finger"/>
    <property type="match status" value="7"/>
</dbReference>
<dbReference type="GeneTree" id="ENSGT01150000286939"/>
<dbReference type="Proteomes" id="UP000001646">
    <property type="component" value="Unplaced"/>
</dbReference>